<feature type="transmembrane region" description="Helical" evidence="1">
    <location>
        <begin position="183"/>
        <end position="201"/>
    </location>
</feature>
<dbReference type="InterPro" id="IPR017516">
    <property type="entry name" value="AbrB_dup"/>
</dbReference>
<name>A0A654KG97_TAYEM</name>
<dbReference type="GO" id="GO:0004497">
    <property type="term" value="F:monooxygenase activity"/>
    <property type="evidence" value="ECO:0007669"/>
    <property type="project" value="UniProtKB-KW"/>
</dbReference>
<proteinExistence type="predicted"/>
<feature type="transmembrane region" description="Helical" evidence="1">
    <location>
        <begin position="262"/>
        <end position="283"/>
    </location>
</feature>
<protein>
    <submittedName>
        <fullName evidence="2">Ammonia monooxygenase</fullName>
    </submittedName>
</protein>
<dbReference type="KEGG" id="teq:TEQUI_0441"/>
<evidence type="ECO:0000313" key="3">
    <source>
        <dbReference type="Proteomes" id="UP000007472"/>
    </source>
</evidence>
<keyword evidence="1" id="KW-0812">Transmembrane</keyword>
<organism evidence="2 3">
    <name type="scientific">Taylorella equigenitalis (strain MCE9)</name>
    <dbReference type="NCBI Taxonomy" id="937774"/>
    <lineage>
        <taxon>Bacteria</taxon>
        <taxon>Pseudomonadati</taxon>
        <taxon>Pseudomonadota</taxon>
        <taxon>Betaproteobacteria</taxon>
        <taxon>Burkholderiales</taxon>
        <taxon>Alcaligenaceae</taxon>
        <taxon>Taylorella</taxon>
    </lineage>
</organism>
<reference evidence="2 3" key="1">
    <citation type="journal article" date="2011" name="J. Bacteriol.">
        <title>Genome sequence of Taylorella equigenitalis MCE9, the causative agent of contagious equine metritis.</title>
        <authorList>
            <person name="Hebert L."/>
            <person name="Moumen B."/>
            <person name="Duquesne F."/>
            <person name="Breuil M.F."/>
            <person name="Laugier C."/>
            <person name="Batto J.M."/>
            <person name="Renault P."/>
            <person name="Petry S."/>
        </authorList>
    </citation>
    <scope>NUCLEOTIDE SEQUENCE [LARGE SCALE GENOMIC DNA]</scope>
    <source>
        <strain evidence="2 3">MCE9</strain>
    </source>
</reference>
<evidence type="ECO:0000256" key="1">
    <source>
        <dbReference type="SAM" id="Phobius"/>
    </source>
</evidence>
<dbReference type="EMBL" id="CP002456">
    <property type="protein sequence ID" value="ADU91385.1"/>
    <property type="molecule type" value="Genomic_DNA"/>
</dbReference>
<keyword evidence="2" id="KW-0560">Oxidoreductase</keyword>
<keyword evidence="1" id="KW-1133">Transmembrane helix</keyword>
<dbReference type="InterPro" id="IPR007820">
    <property type="entry name" value="AbrB_fam"/>
</dbReference>
<dbReference type="GO" id="GO:0010468">
    <property type="term" value="P:regulation of gene expression"/>
    <property type="evidence" value="ECO:0007669"/>
    <property type="project" value="InterPro"/>
</dbReference>
<keyword evidence="1" id="KW-0472">Membrane</keyword>
<dbReference type="PANTHER" id="PTHR38457:SF1">
    <property type="entry name" value="REGULATOR ABRB-RELATED"/>
    <property type="match status" value="1"/>
</dbReference>
<feature type="transmembrane region" description="Helical" evidence="1">
    <location>
        <begin position="81"/>
        <end position="102"/>
    </location>
</feature>
<dbReference type="PANTHER" id="PTHR38457">
    <property type="entry name" value="REGULATOR ABRB-RELATED"/>
    <property type="match status" value="1"/>
</dbReference>
<dbReference type="Proteomes" id="UP000007472">
    <property type="component" value="Chromosome"/>
</dbReference>
<sequence>MFLRYILSFFIALLGSFLAYELGLPIPWMLGALFITAACRINGLNNAFHPAFRKAGQLLVGVSVGLYFTPQVNSVLLNQSFFIILASFFSVLLGLLGAWILYKFTNQNYATSYYASTIGGASEMVVIAERNTDGNLPLIASAHSFRILTVVVLIPFIYQYLGIHGDLQDFGVNLPHKTYITDISYKFFLLIAGAVVSGFILQKFNFPNSWFVGTMFFSALLTSFDIHLSYVPIEAQRLGQVLLGWALGSNFKPHFFKQAPKFVAVMAAVIVIYVSIMAMLAYVISIPSHYALETLILGMSPGGLAEMAVTAKDLNLGAPVVVAFQIVRLIAVLLLARPIYKLLSKQLSSKLDYGSKQ</sequence>
<feature type="transmembrane region" description="Helical" evidence="1">
    <location>
        <begin position="316"/>
        <end position="336"/>
    </location>
</feature>
<dbReference type="NCBIfam" id="TIGR03082">
    <property type="entry name" value="Gneg_AbrB_dup"/>
    <property type="match status" value="2"/>
</dbReference>
<feature type="transmembrane region" description="Helical" evidence="1">
    <location>
        <begin position="145"/>
        <end position="163"/>
    </location>
</feature>
<dbReference type="AlphaFoldDB" id="A0A654KG97"/>
<accession>A0A654KG97</accession>
<evidence type="ECO:0000313" key="2">
    <source>
        <dbReference type="EMBL" id="ADU91385.1"/>
    </source>
</evidence>
<dbReference type="PIRSF" id="PIRSF038991">
    <property type="entry name" value="Protein_AbrB"/>
    <property type="match status" value="1"/>
</dbReference>
<gene>
    <name evidence="2" type="ordered locus">TEQUI_0441</name>
</gene>
<dbReference type="GO" id="GO:0016020">
    <property type="term" value="C:membrane"/>
    <property type="evidence" value="ECO:0007669"/>
    <property type="project" value="InterPro"/>
</dbReference>
<keyword evidence="2" id="KW-0503">Monooxygenase</keyword>
<dbReference type="Pfam" id="PF05145">
    <property type="entry name" value="AbrB"/>
    <property type="match status" value="1"/>
</dbReference>